<protein>
    <recommendedName>
        <fullName evidence="4">Thaumatin-like protein</fullName>
    </recommendedName>
</protein>
<accession>R0HXV9</accession>
<dbReference type="InterPro" id="IPR017949">
    <property type="entry name" value="Thaumatin_CS"/>
</dbReference>
<dbReference type="SMART" id="SM00205">
    <property type="entry name" value="THN"/>
    <property type="match status" value="1"/>
</dbReference>
<dbReference type="InterPro" id="IPR037176">
    <property type="entry name" value="Osmotin/thaumatin-like_sf"/>
</dbReference>
<feature type="non-terminal residue" evidence="2">
    <location>
        <position position="1"/>
    </location>
</feature>
<keyword evidence="3" id="KW-1185">Reference proteome</keyword>
<keyword evidence="1" id="KW-1015">Disulfide bond</keyword>
<proteinExistence type="predicted"/>
<feature type="disulfide bond" evidence="1">
    <location>
        <begin position="59"/>
        <end position="65"/>
    </location>
</feature>
<dbReference type="AlphaFoldDB" id="R0HXV9"/>
<dbReference type="PROSITE" id="PS00316">
    <property type="entry name" value="THAUMATIN_1"/>
    <property type="match status" value="1"/>
</dbReference>
<reference evidence="3" key="1">
    <citation type="journal article" date="2013" name="Nat. Genet.">
        <title>The Capsella rubella genome and the genomic consequences of rapid mating system evolution.</title>
        <authorList>
            <person name="Slotte T."/>
            <person name="Hazzouri K.M."/>
            <person name="Agren J.A."/>
            <person name="Koenig D."/>
            <person name="Maumus F."/>
            <person name="Guo Y.L."/>
            <person name="Steige K."/>
            <person name="Platts A.E."/>
            <person name="Escobar J.S."/>
            <person name="Newman L.K."/>
            <person name="Wang W."/>
            <person name="Mandakova T."/>
            <person name="Vello E."/>
            <person name="Smith L.M."/>
            <person name="Henz S.R."/>
            <person name="Steffen J."/>
            <person name="Takuno S."/>
            <person name="Brandvain Y."/>
            <person name="Coop G."/>
            <person name="Andolfatto P."/>
            <person name="Hu T.T."/>
            <person name="Blanchette M."/>
            <person name="Clark R.M."/>
            <person name="Quesneville H."/>
            <person name="Nordborg M."/>
            <person name="Gaut B.S."/>
            <person name="Lysak M.A."/>
            <person name="Jenkins J."/>
            <person name="Grimwood J."/>
            <person name="Chapman J."/>
            <person name="Prochnik S."/>
            <person name="Shu S."/>
            <person name="Rokhsar D."/>
            <person name="Schmutz J."/>
            <person name="Weigel D."/>
            <person name="Wright S.I."/>
        </authorList>
    </citation>
    <scope>NUCLEOTIDE SEQUENCE [LARGE SCALE GENOMIC DNA]</scope>
    <source>
        <strain evidence="3">cv. Monte Gargano</strain>
    </source>
</reference>
<dbReference type="PANTHER" id="PTHR31048">
    <property type="entry name" value="OS03G0233200 PROTEIN"/>
    <property type="match status" value="1"/>
</dbReference>
<evidence type="ECO:0000313" key="3">
    <source>
        <dbReference type="Proteomes" id="UP000029121"/>
    </source>
</evidence>
<feature type="disulfide bond" evidence="1">
    <location>
        <begin position="44"/>
        <end position="54"/>
    </location>
</feature>
<dbReference type="Pfam" id="PF00314">
    <property type="entry name" value="Thaumatin"/>
    <property type="match status" value="1"/>
</dbReference>
<dbReference type="InterPro" id="IPR001938">
    <property type="entry name" value="Thaumatin"/>
</dbReference>
<dbReference type="STRING" id="81985.R0HXV9"/>
<name>R0HXV9_9BRAS</name>
<feature type="disulfide bond" evidence="1">
    <location>
        <begin position="144"/>
        <end position="154"/>
    </location>
</feature>
<dbReference type="PRINTS" id="PR00347">
    <property type="entry name" value="THAUMATIN"/>
</dbReference>
<dbReference type="Proteomes" id="UP000029121">
    <property type="component" value="Unassembled WGS sequence"/>
</dbReference>
<gene>
    <name evidence="2" type="ORF">CARUB_v10022250mg</name>
</gene>
<dbReference type="eggNOG" id="ENOG502QQ9U">
    <property type="taxonomic scope" value="Eukaryota"/>
</dbReference>
<evidence type="ECO:0008006" key="4">
    <source>
        <dbReference type="Google" id="ProtNLM"/>
    </source>
</evidence>
<evidence type="ECO:0000313" key="2">
    <source>
        <dbReference type="EMBL" id="EOA34684.1"/>
    </source>
</evidence>
<organism evidence="2 3">
    <name type="scientific">Capsella rubella</name>
    <dbReference type="NCBI Taxonomy" id="81985"/>
    <lineage>
        <taxon>Eukaryota</taxon>
        <taxon>Viridiplantae</taxon>
        <taxon>Streptophyta</taxon>
        <taxon>Embryophyta</taxon>
        <taxon>Tracheophyta</taxon>
        <taxon>Spermatophyta</taxon>
        <taxon>Magnoliopsida</taxon>
        <taxon>eudicotyledons</taxon>
        <taxon>Gunneridae</taxon>
        <taxon>Pentapetalae</taxon>
        <taxon>rosids</taxon>
        <taxon>malvids</taxon>
        <taxon>Brassicales</taxon>
        <taxon>Brassicaceae</taxon>
        <taxon>Camelineae</taxon>
        <taxon>Capsella</taxon>
    </lineage>
</organism>
<dbReference type="SUPFAM" id="SSF49870">
    <property type="entry name" value="Osmotin, thaumatin-like protein"/>
    <property type="match status" value="1"/>
</dbReference>
<dbReference type="Gene3D" id="2.60.110.10">
    <property type="entry name" value="Thaumatin"/>
    <property type="match status" value="1"/>
</dbReference>
<sequence length="199" mass="21897">CPGIKPSAGEKLLAGGGFELPANKSRTIQLPLLWSGVFWSRHGCTFDKYGRGRCTTGDCGGYLSCNGSGGSPPATLAEFTLGLLDFYDVSLVDGYNVLTICNVLVINRAVEEAKQAKHWLAARYIKYVFRPLFHKSLFSSAHCCTRLFGNPISCKQTAYSKIFKTACPTAHSYAYDDPISIFTCSKANYIVTFCSHHRR</sequence>
<dbReference type="PIRSF" id="PIRSF002703">
    <property type="entry name" value="Thaumatin"/>
    <property type="match status" value="1"/>
</dbReference>
<evidence type="ECO:0000256" key="1">
    <source>
        <dbReference type="PIRSR" id="PIRSR002703-1"/>
    </source>
</evidence>
<dbReference type="EMBL" id="KB870806">
    <property type="protein sequence ID" value="EOA34684.1"/>
    <property type="molecule type" value="Genomic_DNA"/>
</dbReference>
<dbReference type="PROSITE" id="PS51367">
    <property type="entry name" value="THAUMATIN_2"/>
    <property type="match status" value="1"/>
</dbReference>